<keyword evidence="1" id="KW-0677">Repeat</keyword>
<dbReference type="EMBL" id="JAGMUV010000020">
    <property type="protein sequence ID" value="KAH7126132.1"/>
    <property type="molecule type" value="Genomic_DNA"/>
</dbReference>
<comment type="caution">
    <text evidence="4">The sequence shown here is derived from an EMBL/GenBank/DDBJ whole genome shotgun (WGS) entry which is preliminary data.</text>
</comment>
<evidence type="ECO:0000256" key="2">
    <source>
        <dbReference type="PROSITE-ProRule" id="PRU00023"/>
    </source>
</evidence>
<dbReference type="SUPFAM" id="SSF48403">
    <property type="entry name" value="Ankyrin repeat"/>
    <property type="match status" value="1"/>
</dbReference>
<organism evidence="4 5">
    <name type="scientific">Dactylonectria macrodidyma</name>
    <dbReference type="NCBI Taxonomy" id="307937"/>
    <lineage>
        <taxon>Eukaryota</taxon>
        <taxon>Fungi</taxon>
        <taxon>Dikarya</taxon>
        <taxon>Ascomycota</taxon>
        <taxon>Pezizomycotina</taxon>
        <taxon>Sordariomycetes</taxon>
        <taxon>Hypocreomycetidae</taxon>
        <taxon>Hypocreales</taxon>
        <taxon>Nectriaceae</taxon>
        <taxon>Dactylonectria</taxon>
    </lineage>
</organism>
<keyword evidence="2" id="KW-0040">ANK repeat</keyword>
<feature type="domain" description="NACHT" evidence="3">
    <location>
        <begin position="217"/>
        <end position="357"/>
    </location>
</feature>
<dbReference type="SUPFAM" id="SSF52540">
    <property type="entry name" value="P-loop containing nucleoside triphosphate hydrolases"/>
    <property type="match status" value="1"/>
</dbReference>
<dbReference type="PROSITE" id="PS50837">
    <property type="entry name" value="NACHT"/>
    <property type="match status" value="1"/>
</dbReference>
<keyword evidence="5" id="KW-1185">Reference proteome</keyword>
<feature type="repeat" description="ANK" evidence="2">
    <location>
        <begin position="826"/>
        <end position="858"/>
    </location>
</feature>
<protein>
    <recommendedName>
        <fullName evidence="3">NACHT domain-containing protein</fullName>
    </recommendedName>
</protein>
<dbReference type="AlphaFoldDB" id="A0A9P9DW71"/>
<sequence>MDPLSIAASIFAVVQIADRVISLCKYYLDLSRDAPSDLRFILIETSSLRTILDNIQFLTSSGHVPTTLNNLTANDGPIEGCRKTLDQLNELFSSDYLNETSGNRSKRRKVKATLTTLAWPFKENTARKLLGEVVHHKTTLNLALTVDMSHDIKNIKDQASEIQATLTEFQRNEIYNWLRGIDPSSIHYRACGQYESGTGDWVLRSDDWKAWISGQKRSLWIHGIPGAGKTVLTSHLIETVKTHCDSSDCKSVYTYYYCYFGHNTDETSPFLKWTISQLCRKADVVPTNLYKLHKHGEGASLANLLNVLESILQAFDCVYVILDAIDESLPRTHLLRVLRDLITDPKFSKIRILTTSREYVDIEEVMEEISVPISMRNPLLDEDIRLFIESQLRIHPKLKRWPATVRDKTLKVLSTKAKGMFRWVVCQIDILQHLKGDIDVITKALAGLPRTLDETYERIFLRVPDEAWPVVHHALKWIYAHNALRQNNIPLSNLIQAVQRSADRCDSGQYEYDYNEDLLREFCGCLIWVSPQTRGRRSRISFQPKPAVSLAHYTVLEFLESVRIRNGPAAFFAIDTEIAKVEFAKMVMHEALNTEPNELWETESDDHDEKVANAMEDDFNLFSIVSAILAVHTWGPMLSKDTTLSGLALAILNPTNQHFEDFQLTAMYLENSTAIFTNHNYFRIGQFWCPGWTQPTTSSNVATLLNLLLTDDSSELGRTFIQRVSPESWLRSSFGLELEVWHLTSDDHGDWYSFKGTIVELFAQLARTWPSHLTLFLNHTVGFFDPSRILVLSIGWHDSDHKFVCKDHCPVTRLLQLGADPNGRGYRVCPLQIAAAAWDLEGVKLLLEAGADPNNIGDQSGIVWEDSTVPALFNDFQDHSPLNIVQNMDCFFTDFGLERQERIQPAIVTVLRQYGGRDFTISEMKLPSSIMDVTASEGLRSGCDLPN</sequence>
<evidence type="ECO:0000256" key="1">
    <source>
        <dbReference type="ARBA" id="ARBA00022737"/>
    </source>
</evidence>
<accession>A0A9P9DW71</accession>
<name>A0A9P9DW71_9HYPO</name>
<evidence type="ECO:0000259" key="3">
    <source>
        <dbReference type="PROSITE" id="PS50837"/>
    </source>
</evidence>
<dbReference type="Gene3D" id="1.25.40.20">
    <property type="entry name" value="Ankyrin repeat-containing domain"/>
    <property type="match status" value="1"/>
</dbReference>
<dbReference type="Pfam" id="PF24883">
    <property type="entry name" value="NPHP3_N"/>
    <property type="match status" value="1"/>
</dbReference>
<gene>
    <name evidence="4" type="ORF">EDB81DRAFT_730543</name>
</gene>
<reference evidence="4" key="1">
    <citation type="journal article" date="2021" name="Nat. Commun.">
        <title>Genetic determinants of endophytism in the Arabidopsis root mycobiome.</title>
        <authorList>
            <person name="Mesny F."/>
            <person name="Miyauchi S."/>
            <person name="Thiergart T."/>
            <person name="Pickel B."/>
            <person name="Atanasova L."/>
            <person name="Karlsson M."/>
            <person name="Huettel B."/>
            <person name="Barry K.W."/>
            <person name="Haridas S."/>
            <person name="Chen C."/>
            <person name="Bauer D."/>
            <person name="Andreopoulos W."/>
            <person name="Pangilinan J."/>
            <person name="LaButti K."/>
            <person name="Riley R."/>
            <person name="Lipzen A."/>
            <person name="Clum A."/>
            <person name="Drula E."/>
            <person name="Henrissat B."/>
            <person name="Kohler A."/>
            <person name="Grigoriev I.V."/>
            <person name="Martin F.M."/>
            <person name="Hacquard S."/>
        </authorList>
    </citation>
    <scope>NUCLEOTIDE SEQUENCE</scope>
    <source>
        <strain evidence="4">MPI-CAGE-AT-0147</strain>
    </source>
</reference>
<proteinExistence type="predicted"/>
<dbReference type="Proteomes" id="UP000738349">
    <property type="component" value="Unassembled WGS sequence"/>
</dbReference>
<dbReference type="OrthoDB" id="194358at2759"/>
<dbReference type="PANTHER" id="PTHR10039:SF16">
    <property type="entry name" value="GPI INOSITOL-DEACYLASE"/>
    <property type="match status" value="1"/>
</dbReference>
<dbReference type="InterPro" id="IPR007111">
    <property type="entry name" value="NACHT_NTPase"/>
</dbReference>
<dbReference type="InterPro" id="IPR056884">
    <property type="entry name" value="NPHP3-like_N"/>
</dbReference>
<dbReference type="InterPro" id="IPR027417">
    <property type="entry name" value="P-loop_NTPase"/>
</dbReference>
<dbReference type="PANTHER" id="PTHR10039">
    <property type="entry name" value="AMELOGENIN"/>
    <property type="match status" value="1"/>
</dbReference>
<dbReference type="Gene3D" id="3.40.50.300">
    <property type="entry name" value="P-loop containing nucleotide triphosphate hydrolases"/>
    <property type="match status" value="1"/>
</dbReference>
<dbReference type="PROSITE" id="PS50088">
    <property type="entry name" value="ANK_REPEAT"/>
    <property type="match status" value="1"/>
</dbReference>
<evidence type="ECO:0000313" key="5">
    <source>
        <dbReference type="Proteomes" id="UP000738349"/>
    </source>
</evidence>
<dbReference type="InterPro" id="IPR002110">
    <property type="entry name" value="Ankyrin_rpt"/>
</dbReference>
<evidence type="ECO:0000313" key="4">
    <source>
        <dbReference type="EMBL" id="KAH7126132.1"/>
    </source>
</evidence>
<dbReference type="InterPro" id="IPR036770">
    <property type="entry name" value="Ankyrin_rpt-contain_sf"/>
</dbReference>